<dbReference type="Proteomes" id="UP000076848">
    <property type="component" value="Unassembled WGS sequence"/>
</dbReference>
<dbReference type="EMBL" id="FKIF01000010">
    <property type="protein sequence ID" value="SAI74557.1"/>
    <property type="molecule type" value="Genomic_DNA"/>
</dbReference>
<keyword evidence="3" id="KW-1185">Reference proteome</keyword>
<dbReference type="Gene3D" id="2.10.10.30">
    <property type="match status" value="1"/>
</dbReference>
<gene>
    <name evidence="2" type="ORF">SAMEA3906486_05273</name>
</gene>
<dbReference type="InterPro" id="IPR041352">
    <property type="entry name" value="Mtd_N"/>
</dbReference>
<proteinExistence type="predicted"/>
<sequence>MSGKTLQFRGGTTAQHATFVGAQRELTVDITKKVVVVHDGVTPGGLPMVGFSQVGVAGGVAPLGADQKVPAANLPSYVDDVLEYANRAGFPTPGETGKIFVALDTSRQYRWSGSTYVELVASPGTTDDVVEGAANLYYTNARVDARIAAAGLAAANYTLADAAAASTLPAAGTSTSVASLLQVTRNALKWLVARFDSGGNALAAVKLTTPRSFQVNLASTAATSFDGTANITFGVTGALPISSGGTGSTTAAGARTALGLGSLATKSSVTIDDLGNLDLGDLT</sequence>
<dbReference type="Pfam" id="PF18454">
    <property type="entry name" value="Mtd_N"/>
    <property type="match status" value="1"/>
</dbReference>
<name>A0A157SVT1_9BORD</name>
<feature type="domain" description="Major tropism determinant N-terminal" evidence="1">
    <location>
        <begin position="7"/>
        <end position="42"/>
    </location>
</feature>
<organism evidence="2 3">
    <name type="scientific">Bordetella ansorpii</name>
    <dbReference type="NCBI Taxonomy" id="288768"/>
    <lineage>
        <taxon>Bacteria</taxon>
        <taxon>Pseudomonadati</taxon>
        <taxon>Pseudomonadota</taxon>
        <taxon>Betaproteobacteria</taxon>
        <taxon>Burkholderiales</taxon>
        <taxon>Alcaligenaceae</taxon>
        <taxon>Bordetella</taxon>
    </lineage>
</organism>
<accession>A0A157SVT1</accession>
<evidence type="ECO:0000313" key="3">
    <source>
        <dbReference type="Proteomes" id="UP000076848"/>
    </source>
</evidence>
<reference evidence="2 3" key="1">
    <citation type="submission" date="2016-04" db="EMBL/GenBank/DDBJ databases">
        <authorList>
            <consortium name="Pathogen Informatics"/>
        </authorList>
    </citation>
    <scope>NUCLEOTIDE SEQUENCE [LARGE SCALE GENOMIC DNA]</scope>
    <source>
        <strain evidence="2 3">H050680373</strain>
    </source>
</reference>
<evidence type="ECO:0000259" key="1">
    <source>
        <dbReference type="Pfam" id="PF18454"/>
    </source>
</evidence>
<dbReference type="RefSeq" id="WP_066133951.1">
    <property type="nucleotide sequence ID" value="NZ_FKIF01000010.1"/>
</dbReference>
<dbReference type="STRING" id="288768.SAMEA3906486_05273"/>
<evidence type="ECO:0000313" key="2">
    <source>
        <dbReference type="EMBL" id="SAI74557.1"/>
    </source>
</evidence>
<protein>
    <recommendedName>
        <fullName evidence="1">Major tropism determinant N-terminal domain-containing protein</fullName>
    </recommendedName>
</protein>
<dbReference type="AlphaFoldDB" id="A0A157SVT1"/>